<dbReference type="GO" id="GO:0008422">
    <property type="term" value="F:beta-glucosidase activity"/>
    <property type="evidence" value="ECO:0007669"/>
    <property type="project" value="TreeGrafter"/>
</dbReference>
<proteinExistence type="inferred from homology"/>
<dbReference type="InterPro" id="IPR001360">
    <property type="entry name" value="Glyco_hydro_1"/>
</dbReference>
<dbReference type="PROSITE" id="PS00653">
    <property type="entry name" value="GLYCOSYL_HYDROL_F1_2"/>
    <property type="match status" value="1"/>
</dbReference>
<evidence type="ECO:0000256" key="6">
    <source>
        <dbReference type="RuleBase" id="RU003690"/>
    </source>
</evidence>
<comment type="similarity">
    <text evidence="1 6">Belongs to the glycosyl hydrolase 1 family.</text>
</comment>
<dbReference type="InterPro" id="IPR033132">
    <property type="entry name" value="GH_1_N_CS"/>
</dbReference>
<dbReference type="SUPFAM" id="SSF51445">
    <property type="entry name" value="(Trans)glycosidases"/>
    <property type="match status" value="1"/>
</dbReference>
<keyword evidence="3 7" id="KW-0378">Hydrolase</keyword>
<dbReference type="Pfam" id="PF00232">
    <property type="entry name" value="Glyco_hydro_1"/>
    <property type="match status" value="1"/>
</dbReference>
<dbReference type="EMBL" id="GCKF01036209">
    <property type="protein sequence ID" value="JAG96779.1"/>
    <property type="molecule type" value="Transcribed_RNA"/>
</dbReference>
<evidence type="ECO:0000256" key="7">
    <source>
        <dbReference type="RuleBase" id="RU004468"/>
    </source>
</evidence>
<sequence>MGFRWKLTRVLIQCSLVLMMLLLGEGVEEHGVFSRKSFPQGFVFGTSSSAYQYEGAVAEDGRKPSICDTYYDVSSHTVDGSNANVTVNQYDLYPGDIEMMAALGLDAYRLSISWSRLIPDGRGAVNPLAVEHYNTLLTKLLDCGVEPYVTLSHFDIPQALQDEYGGWLNRRIVDDFANYANVCFTLFGDKVKHWITINEPNLQASLGYDLGIFPPGRCSSPFGNCSQGNSSTEPYIAAHYQLLSHASAVAIFRKNKATKNSSIGFPINQFWYEPLTNRSEDVEAQSRVLDFTVGWIFDPIFFGDYPRSMRKIVGPRLPNFTKKEVEMLKGSVDFIALNHYTSLYVAAKNSSSSTVTDYYDDMSVKLTGVRDGVLIGPKTAYDTEVMTLYIVPSGIKFLVEYVSKRYNNPQVFILENGVATANSSLIDALNDRVRVNFHRDYLSNLLEAIENGANVKGYFMWSLLDNFEFDSGFTLRFGLLYVDFKQPGLQRYPKLSALWFHQFLKQNTTLLTEGQSTVHNII</sequence>
<feature type="signal peptide" evidence="8">
    <location>
        <begin position="1"/>
        <end position="26"/>
    </location>
</feature>
<reference evidence="9" key="1">
    <citation type="submission" date="2015-03" db="EMBL/GenBank/DDBJ databases">
        <title>A transcriptome of Araucaria cunninghamii, an australian fine timber species.</title>
        <authorList>
            <person name="Jing Yi C.J.Y."/>
            <person name="Yin San L.Y.S."/>
            <person name="Abdul Karim S.S."/>
            <person name="Wan Azmi N.N."/>
            <person name="Hercus R.R."/>
            <person name="Croft L.L."/>
        </authorList>
    </citation>
    <scope>NUCLEOTIDE SEQUENCE</scope>
    <source>
        <strain evidence="9">MI0301</strain>
        <tissue evidence="9">Leaf</tissue>
    </source>
</reference>
<evidence type="ECO:0000256" key="4">
    <source>
        <dbReference type="ARBA" id="ARBA00023295"/>
    </source>
</evidence>
<keyword evidence="4 7" id="KW-0326">Glycosidase</keyword>
<evidence type="ECO:0000256" key="1">
    <source>
        <dbReference type="ARBA" id="ARBA00010838"/>
    </source>
</evidence>
<accession>A0A0D6R1T5</accession>
<dbReference type="AlphaFoldDB" id="A0A0D6R1T5"/>
<keyword evidence="8" id="KW-0732">Signal</keyword>
<evidence type="ECO:0000313" key="9">
    <source>
        <dbReference type="EMBL" id="JAG96779.1"/>
    </source>
</evidence>
<evidence type="ECO:0000256" key="8">
    <source>
        <dbReference type="SAM" id="SignalP"/>
    </source>
</evidence>
<protein>
    <recommendedName>
        <fullName evidence="2">beta-glucosidase</fullName>
        <ecNumber evidence="2">3.2.1.21</ecNumber>
    </recommendedName>
</protein>
<organism evidence="9">
    <name type="scientific">Araucaria cunninghamii</name>
    <name type="common">Hoop pine</name>
    <name type="synonym">Moreton Bay pine</name>
    <dbReference type="NCBI Taxonomy" id="56994"/>
    <lineage>
        <taxon>Eukaryota</taxon>
        <taxon>Viridiplantae</taxon>
        <taxon>Streptophyta</taxon>
        <taxon>Embryophyta</taxon>
        <taxon>Tracheophyta</taxon>
        <taxon>Spermatophyta</taxon>
        <taxon>Pinopsida</taxon>
        <taxon>Pinidae</taxon>
        <taxon>Conifers II</taxon>
        <taxon>Araucariales</taxon>
        <taxon>Araucariaceae</taxon>
        <taxon>Araucaria</taxon>
    </lineage>
</organism>
<feature type="chain" id="PRO_5002311665" description="beta-glucosidase" evidence="8">
    <location>
        <begin position="27"/>
        <end position="522"/>
    </location>
</feature>
<dbReference type="InterPro" id="IPR017853">
    <property type="entry name" value="GH"/>
</dbReference>
<dbReference type="PRINTS" id="PR00131">
    <property type="entry name" value="GLHYDRLASE1"/>
</dbReference>
<dbReference type="FunFam" id="3.20.20.80:FF:000022">
    <property type="entry name" value="Beta-glucosidase 11"/>
    <property type="match status" value="1"/>
</dbReference>
<evidence type="ECO:0000256" key="5">
    <source>
        <dbReference type="PROSITE-ProRule" id="PRU10055"/>
    </source>
</evidence>
<dbReference type="EC" id="3.2.1.21" evidence="2"/>
<dbReference type="InterPro" id="IPR018120">
    <property type="entry name" value="Glyco_hydro_1_AS"/>
</dbReference>
<dbReference type="PANTHER" id="PTHR10353:SF36">
    <property type="entry name" value="LP05116P"/>
    <property type="match status" value="1"/>
</dbReference>
<evidence type="ECO:0000256" key="3">
    <source>
        <dbReference type="ARBA" id="ARBA00022801"/>
    </source>
</evidence>
<dbReference type="GO" id="GO:0005975">
    <property type="term" value="P:carbohydrate metabolic process"/>
    <property type="evidence" value="ECO:0007669"/>
    <property type="project" value="InterPro"/>
</dbReference>
<dbReference type="PANTHER" id="PTHR10353">
    <property type="entry name" value="GLYCOSYL HYDROLASE"/>
    <property type="match status" value="1"/>
</dbReference>
<evidence type="ECO:0000256" key="2">
    <source>
        <dbReference type="ARBA" id="ARBA00012744"/>
    </source>
</evidence>
<dbReference type="PROSITE" id="PS00572">
    <property type="entry name" value="GLYCOSYL_HYDROL_F1_1"/>
    <property type="match status" value="1"/>
</dbReference>
<feature type="active site" description="Nucleophile" evidence="5">
    <location>
        <position position="415"/>
    </location>
</feature>
<name>A0A0D6R1T5_ARACU</name>
<dbReference type="Gene3D" id="3.20.20.80">
    <property type="entry name" value="Glycosidases"/>
    <property type="match status" value="1"/>
</dbReference>